<evidence type="ECO:0000256" key="10">
    <source>
        <dbReference type="ARBA" id="ARBA00048743"/>
    </source>
</evidence>
<dbReference type="InterPro" id="IPR027417">
    <property type="entry name" value="P-loop_NTPase"/>
</dbReference>
<evidence type="ECO:0000256" key="4">
    <source>
        <dbReference type="ARBA" id="ARBA00022679"/>
    </source>
</evidence>
<evidence type="ECO:0000313" key="15">
    <source>
        <dbReference type="Proteomes" id="UP000317839"/>
    </source>
</evidence>
<dbReference type="InterPro" id="IPR039430">
    <property type="entry name" value="Thymidylate_kin-like_dom"/>
</dbReference>
<keyword evidence="5 12" id="KW-0545">Nucleotide biosynthesis</keyword>
<evidence type="ECO:0000256" key="8">
    <source>
        <dbReference type="ARBA" id="ARBA00022840"/>
    </source>
</evidence>
<dbReference type="CDD" id="cd01672">
    <property type="entry name" value="TMPK"/>
    <property type="match status" value="1"/>
</dbReference>
<protein>
    <recommendedName>
        <fullName evidence="3 12">Thymidylate kinase</fullName>
        <ecNumber evidence="2 12">2.7.4.9</ecNumber>
    </recommendedName>
    <alternativeName>
        <fullName evidence="9 12">dTMP kinase</fullName>
    </alternativeName>
</protein>
<gene>
    <name evidence="12" type="primary">tmk</name>
    <name evidence="14" type="ORF">FLL45_05670</name>
</gene>
<organism evidence="14 15">
    <name type="scientific">Aliikangiella marina</name>
    <dbReference type="NCBI Taxonomy" id="1712262"/>
    <lineage>
        <taxon>Bacteria</taxon>
        <taxon>Pseudomonadati</taxon>
        <taxon>Pseudomonadota</taxon>
        <taxon>Gammaproteobacteria</taxon>
        <taxon>Oceanospirillales</taxon>
        <taxon>Pleioneaceae</taxon>
        <taxon>Aliikangiella</taxon>
    </lineage>
</organism>
<keyword evidence="6 12" id="KW-0547">Nucleotide-binding</keyword>
<keyword evidence="8 12" id="KW-0067">ATP-binding</keyword>
<comment type="caution">
    <text evidence="14">The sequence shown here is derived from an EMBL/GenBank/DDBJ whole genome shotgun (WGS) entry which is preliminary data.</text>
</comment>
<evidence type="ECO:0000259" key="13">
    <source>
        <dbReference type="Pfam" id="PF02223"/>
    </source>
</evidence>
<evidence type="ECO:0000256" key="11">
    <source>
        <dbReference type="ARBA" id="ARBA00057735"/>
    </source>
</evidence>
<dbReference type="InterPro" id="IPR018094">
    <property type="entry name" value="Thymidylate_kinase"/>
</dbReference>
<dbReference type="GO" id="GO:0005524">
    <property type="term" value="F:ATP binding"/>
    <property type="evidence" value="ECO:0007669"/>
    <property type="project" value="UniProtKB-UniRule"/>
</dbReference>
<proteinExistence type="inferred from homology"/>
<dbReference type="GO" id="GO:0005829">
    <property type="term" value="C:cytosol"/>
    <property type="evidence" value="ECO:0007669"/>
    <property type="project" value="TreeGrafter"/>
</dbReference>
<evidence type="ECO:0000256" key="1">
    <source>
        <dbReference type="ARBA" id="ARBA00009776"/>
    </source>
</evidence>
<evidence type="ECO:0000256" key="12">
    <source>
        <dbReference type="HAMAP-Rule" id="MF_00165"/>
    </source>
</evidence>
<accession>A0A545TJN5</accession>
<dbReference type="Gene3D" id="3.40.50.300">
    <property type="entry name" value="P-loop containing nucleotide triphosphate hydrolases"/>
    <property type="match status" value="1"/>
</dbReference>
<dbReference type="EMBL" id="VIKR01000001">
    <property type="protein sequence ID" value="TQV77432.1"/>
    <property type="molecule type" value="Genomic_DNA"/>
</dbReference>
<keyword evidence="15" id="KW-1185">Reference proteome</keyword>
<feature type="domain" description="Thymidylate kinase-like" evidence="13">
    <location>
        <begin position="11"/>
        <end position="198"/>
    </location>
</feature>
<dbReference type="GO" id="GO:0006233">
    <property type="term" value="P:dTDP biosynthetic process"/>
    <property type="evidence" value="ECO:0007669"/>
    <property type="project" value="InterPro"/>
</dbReference>
<dbReference type="Proteomes" id="UP000317839">
    <property type="component" value="Unassembled WGS sequence"/>
</dbReference>
<dbReference type="RefSeq" id="WP_142941004.1">
    <property type="nucleotide sequence ID" value="NZ_VIKR01000001.1"/>
</dbReference>
<evidence type="ECO:0000256" key="2">
    <source>
        <dbReference type="ARBA" id="ARBA00012980"/>
    </source>
</evidence>
<comment type="similarity">
    <text evidence="1 12">Belongs to the thymidylate kinase family.</text>
</comment>
<dbReference type="SUPFAM" id="SSF52540">
    <property type="entry name" value="P-loop containing nucleoside triphosphate hydrolases"/>
    <property type="match status" value="1"/>
</dbReference>
<dbReference type="NCBIfam" id="TIGR00041">
    <property type="entry name" value="DTMP_kinase"/>
    <property type="match status" value="1"/>
</dbReference>
<evidence type="ECO:0000256" key="9">
    <source>
        <dbReference type="ARBA" id="ARBA00029962"/>
    </source>
</evidence>
<dbReference type="PANTHER" id="PTHR10344:SF4">
    <property type="entry name" value="UMP-CMP KINASE 2, MITOCHONDRIAL"/>
    <property type="match status" value="1"/>
</dbReference>
<dbReference type="AlphaFoldDB" id="A0A545TJN5"/>
<dbReference type="GO" id="GO:0006235">
    <property type="term" value="P:dTTP biosynthetic process"/>
    <property type="evidence" value="ECO:0007669"/>
    <property type="project" value="UniProtKB-UniRule"/>
</dbReference>
<keyword evidence="7 12" id="KW-0418">Kinase</keyword>
<evidence type="ECO:0000256" key="6">
    <source>
        <dbReference type="ARBA" id="ARBA00022741"/>
    </source>
</evidence>
<evidence type="ECO:0000256" key="7">
    <source>
        <dbReference type="ARBA" id="ARBA00022777"/>
    </source>
</evidence>
<dbReference type="GO" id="GO:0004798">
    <property type="term" value="F:dTMP kinase activity"/>
    <property type="evidence" value="ECO:0007669"/>
    <property type="project" value="UniProtKB-UniRule"/>
</dbReference>
<evidence type="ECO:0000313" key="14">
    <source>
        <dbReference type="EMBL" id="TQV77432.1"/>
    </source>
</evidence>
<dbReference type="EC" id="2.7.4.9" evidence="2 12"/>
<evidence type="ECO:0000256" key="5">
    <source>
        <dbReference type="ARBA" id="ARBA00022727"/>
    </source>
</evidence>
<dbReference type="OrthoDB" id="9774907at2"/>
<name>A0A545TJN5_9GAMM</name>
<dbReference type="HAMAP" id="MF_00165">
    <property type="entry name" value="Thymidylate_kinase"/>
    <property type="match status" value="1"/>
</dbReference>
<comment type="function">
    <text evidence="11 12">Phosphorylation of dTMP to form dTDP in both de novo and salvage pathways of dTTP synthesis.</text>
</comment>
<dbReference type="PANTHER" id="PTHR10344">
    <property type="entry name" value="THYMIDYLATE KINASE"/>
    <property type="match status" value="1"/>
</dbReference>
<sequence length="208" mass="23533">MSKQRGKFISLEGSEGVGKTTSLNFVREYIESQGHRVVVTREPGGTPLAEDLRNILLSNRQEQVDPDAELLMMFAARSQHVNTLIKPALDNGDWVLCDRFTDATFAYQGGGRGISVDRIAEIEQWTLAGFEPDMTILLDMSVEEGMARTRKRGKPDRFETEKLDFYEKIRAAYLQRARKYSDRIKVIDAAPDIATVQASLRLALREFC</sequence>
<keyword evidence="4 12" id="KW-0808">Transferase</keyword>
<dbReference type="GO" id="GO:0006227">
    <property type="term" value="P:dUDP biosynthetic process"/>
    <property type="evidence" value="ECO:0007669"/>
    <property type="project" value="TreeGrafter"/>
</dbReference>
<dbReference type="FunFam" id="3.40.50.300:FF:000225">
    <property type="entry name" value="Thymidylate kinase"/>
    <property type="match status" value="1"/>
</dbReference>
<comment type="catalytic activity">
    <reaction evidence="10 12">
        <text>dTMP + ATP = dTDP + ADP</text>
        <dbReference type="Rhea" id="RHEA:13517"/>
        <dbReference type="ChEBI" id="CHEBI:30616"/>
        <dbReference type="ChEBI" id="CHEBI:58369"/>
        <dbReference type="ChEBI" id="CHEBI:63528"/>
        <dbReference type="ChEBI" id="CHEBI:456216"/>
        <dbReference type="EC" id="2.7.4.9"/>
    </reaction>
</comment>
<dbReference type="Pfam" id="PF02223">
    <property type="entry name" value="Thymidylate_kin"/>
    <property type="match status" value="1"/>
</dbReference>
<feature type="binding site" evidence="12">
    <location>
        <begin position="13"/>
        <end position="20"/>
    </location>
    <ligand>
        <name>ATP</name>
        <dbReference type="ChEBI" id="CHEBI:30616"/>
    </ligand>
</feature>
<evidence type="ECO:0000256" key="3">
    <source>
        <dbReference type="ARBA" id="ARBA00017144"/>
    </source>
</evidence>
<reference evidence="14 15" key="1">
    <citation type="submission" date="2019-06" db="EMBL/GenBank/DDBJ databases">
        <title>Draft genome of Aliikangiella marina GYP-15.</title>
        <authorList>
            <person name="Wang G."/>
        </authorList>
    </citation>
    <scope>NUCLEOTIDE SEQUENCE [LARGE SCALE GENOMIC DNA]</scope>
    <source>
        <strain evidence="14 15">GYP-15</strain>
    </source>
</reference>